<dbReference type="OrthoDB" id="249612at2759"/>
<dbReference type="GO" id="GO:0000398">
    <property type="term" value="P:mRNA splicing, via spliceosome"/>
    <property type="evidence" value="ECO:0007669"/>
    <property type="project" value="UniProtKB-UniRule"/>
</dbReference>
<dbReference type="GO" id="GO:0005681">
    <property type="term" value="C:spliceosomal complex"/>
    <property type="evidence" value="ECO:0007669"/>
    <property type="project" value="UniProtKB-UniRule"/>
</dbReference>
<dbReference type="InterPro" id="IPR039974">
    <property type="entry name" value="Splicing_factor_SLU7"/>
</dbReference>
<sequence length="674" mass="75805">MSSVGKLSREEFRRQKDLDAARKAGTAAPEIDEDGNIINPHVPEFMAKAPWYLDTGKPSLKHQKKPVKPGEVKAGINDWYHRGQVAGPAATKYRKGACENCGAMTHKRKDCLERPRKKGAKVTGRDIRPDEVIEDVQGLDYAAKRDRWNGYDPTDHKKVMQEFEAIEQERRRLREEEIDNQTSNDLTTAKKLAKKEKGPKDDGDFASSDEDDEDEDKYAEKADAVGQQVNTDKRITVRNLRIREDRAKYLYNLDVNSAYYDPKTRSMREAPDPNVRPEDAQYAGDNFTRGTGQAAELQKMQLFAWQAEARGNSDVHTQANPTVNELQYREFQQKKEKLREATKGSILEKYGGAEHFDALPRELLAGQTENYVEYNQSGKVIKGLERAKARTKYEEDVLDNNHTAVWGSWYDLNSAQWGYRCCHSTTPNSYCTGQAGIEASMSSLPSSSKAVAAACASTSAATGANGKGKALATRKRSHSAASRSSYSSYSSASESESDDGDRRRRSRRRSGSHRKDKGKSSGGRGSSSKRTRRRRSDSVSSSSSSSSSTSSPRRDRDRDGKDKPRSYHSRKDMGTGDVSSRIDKAKLKEALEVEKAKRDPVLARELEERQRKREEAKPDWLKEAEAINSRGKPGRGGDKHEDVDVSEEQLEAYRLANRDVYEDPMANYRDEEDK</sequence>
<feature type="region of interest" description="Disordered" evidence="8">
    <location>
        <begin position="171"/>
        <end position="226"/>
    </location>
</feature>
<dbReference type="InterPro" id="IPR021715">
    <property type="entry name" value="Slu7_dom"/>
</dbReference>
<comment type="function">
    <text evidence="7">Involved in pre-mRNA splicing.</text>
</comment>
<comment type="subunit">
    <text evidence="7">Associated with the spliceosome.</text>
</comment>
<organism evidence="10 11">
    <name type="scientific">Pseudozyma flocculosa PF-1</name>
    <dbReference type="NCBI Taxonomy" id="1277687"/>
    <lineage>
        <taxon>Eukaryota</taxon>
        <taxon>Fungi</taxon>
        <taxon>Dikarya</taxon>
        <taxon>Basidiomycota</taxon>
        <taxon>Ustilaginomycotina</taxon>
        <taxon>Ustilaginomycetes</taxon>
        <taxon>Ustilaginales</taxon>
        <taxon>Ustilaginaceae</taxon>
        <taxon>Pseudozyma</taxon>
    </lineage>
</organism>
<evidence type="ECO:0000256" key="8">
    <source>
        <dbReference type="SAM" id="MobiDB-lite"/>
    </source>
</evidence>
<dbReference type="Proteomes" id="UP000053664">
    <property type="component" value="Unassembled WGS sequence"/>
</dbReference>
<dbReference type="PANTHER" id="PTHR12942:SF2">
    <property type="entry name" value="PRE-MRNA-SPLICING FACTOR SLU7"/>
    <property type="match status" value="1"/>
</dbReference>
<feature type="domain" description="Pre-mRNA-splicing factor SLU7" evidence="9">
    <location>
        <begin position="139"/>
        <end position="408"/>
    </location>
</feature>
<feature type="compositionally biased region" description="Low complexity" evidence="8">
    <location>
        <begin position="538"/>
        <end position="551"/>
    </location>
</feature>
<evidence type="ECO:0000256" key="2">
    <source>
        <dbReference type="ARBA" id="ARBA00007203"/>
    </source>
</evidence>
<dbReference type="RefSeq" id="XP_007878590.1">
    <property type="nucleotide sequence ID" value="XM_007880399.1"/>
</dbReference>
<feature type="compositionally biased region" description="Basic and acidic residues" evidence="8">
    <location>
        <begin position="552"/>
        <end position="625"/>
    </location>
</feature>
<accession>A0A061HG96</accession>
<evidence type="ECO:0000313" key="11">
    <source>
        <dbReference type="Proteomes" id="UP000053664"/>
    </source>
</evidence>
<keyword evidence="3 7" id="KW-0507">mRNA processing</keyword>
<dbReference type="HOGENOM" id="CLU_019317_2_0_1"/>
<dbReference type="PANTHER" id="PTHR12942">
    <property type="entry name" value="STEP II SPLICING FACTOR SLU7"/>
    <property type="match status" value="1"/>
</dbReference>
<keyword evidence="5 7" id="KW-0508">mRNA splicing</keyword>
<feature type="compositionally biased region" description="Acidic residues" evidence="8">
    <location>
        <begin position="207"/>
        <end position="217"/>
    </location>
</feature>
<name>A0A061HG96_9BASI</name>
<feature type="region of interest" description="Disordered" evidence="8">
    <location>
        <begin position="1"/>
        <end position="39"/>
    </location>
</feature>
<feature type="compositionally biased region" description="Low complexity" evidence="8">
    <location>
        <begin position="479"/>
        <end position="494"/>
    </location>
</feature>
<dbReference type="GeneID" id="19316999"/>
<keyword evidence="4 7" id="KW-0747">Spliceosome</keyword>
<proteinExistence type="inferred from homology"/>
<reference evidence="10 11" key="1">
    <citation type="journal article" date="2013" name="Plant Cell">
        <title>The transition from a phytopathogenic smut ancestor to an anamorphic biocontrol agent deciphered by comparative whole-genome analysis.</title>
        <authorList>
            <person name="Lefebvre F."/>
            <person name="Joly D.L."/>
            <person name="Labbe C."/>
            <person name="Teichmann B."/>
            <person name="Linning R."/>
            <person name="Belzile F."/>
            <person name="Bakkeren G."/>
            <person name="Belanger R.R."/>
        </authorList>
    </citation>
    <scope>NUCLEOTIDE SEQUENCE [LARGE SCALE GENOMIC DNA]</scope>
    <source>
        <strain evidence="10 11">PF-1</strain>
    </source>
</reference>
<dbReference type="eggNOG" id="KOG2560">
    <property type="taxonomic scope" value="Eukaryota"/>
</dbReference>
<evidence type="ECO:0000256" key="4">
    <source>
        <dbReference type="ARBA" id="ARBA00022728"/>
    </source>
</evidence>
<protein>
    <recommendedName>
        <fullName evidence="7">Pre-mRNA-splicing factor SLU7</fullName>
    </recommendedName>
</protein>
<dbReference type="EMBL" id="KE361630">
    <property type="protein sequence ID" value="EPQ29666.1"/>
    <property type="molecule type" value="Genomic_DNA"/>
</dbReference>
<dbReference type="KEGG" id="pfp:PFL1_02886"/>
<gene>
    <name evidence="10" type="ORF">PFL1_02886</name>
</gene>
<evidence type="ECO:0000256" key="3">
    <source>
        <dbReference type="ARBA" id="ARBA00022664"/>
    </source>
</evidence>
<evidence type="ECO:0000259" key="9">
    <source>
        <dbReference type="Pfam" id="PF11708"/>
    </source>
</evidence>
<evidence type="ECO:0000256" key="1">
    <source>
        <dbReference type="ARBA" id="ARBA00004123"/>
    </source>
</evidence>
<evidence type="ECO:0000256" key="5">
    <source>
        <dbReference type="ARBA" id="ARBA00023187"/>
    </source>
</evidence>
<feature type="compositionally biased region" description="Basic residues" evidence="8">
    <location>
        <begin position="503"/>
        <end position="517"/>
    </location>
</feature>
<dbReference type="GO" id="GO:0030628">
    <property type="term" value="F:pre-mRNA 3'-splice site binding"/>
    <property type="evidence" value="ECO:0007669"/>
    <property type="project" value="UniProtKB-UniRule"/>
</dbReference>
<dbReference type="Pfam" id="PF11708">
    <property type="entry name" value="Slu7"/>
    <property type="match status" value="1"/>
</dbReference>
<keyword evidence="6 7" id="KW-0539">Nucleus</keyword>
<evidence type="ECO:0000256" key="6">
    <source>
        <dbReference type="ARBA" id="ARBA00023242"/>
    </source>
</evidence>
<dbReference type="AlphaFoldDB" id="A0A061HG96"/>
<feature type="compositionally biased region" description="Low complexity" evidence="8">
    <location>
        <begin position="459"/>
        <end position="471"/>
    </location>
</feature>
<feature type="compositionally biased region" description="Basic and acidic residues" evidence="8">
    <location>
        <begin position="7"/>
        <end position="22"/>
    </location>
</feature>
<comment type="similarity">
    <text evidence="2 7">Belongs to the SLU7 family.</text>
</comment>
<evidence type="ECO:0000313" key="10">
    <source>
        <dbReference type="EMBL" id="EPQ29666.1"/>
    </source>
</evidence>
<evidence type="ECO:0000256" key="7">
    <source>
        <dbReference type="RuleBase" id="RU367071"/>
    </source>
</evidence>
<feature type="region of interest" description="Disordered" evidence="8">
    <location>
        <begin position="459"/>
        <end position="674"/>
    </location>
</feature>
<comment type="subcellular location">
    <subcellularLocation>
        <location evidence="1 7">Nucleus</location>
    </subcellularLocation>
</comment>